<protein>
    <submittedName>
        <fullName evidence="2">YuzL family protein</fullName>
    </submittedName>
</protein>
<comment type="caution">
    <text evidence="2">The sequence shown here is derived from an EMBL/GenBank/DDBJ whole genome shotgun (WGS) entry which is preliminary data.</text>
</comment>
<feature type="compositionally biased region" description="Low complexity" evidence="1">
    <location>
        <begin position="18"/>
        <end position="28"/>
    </location>
</feature>
<dbReference type="RefSeq" id="WP_150439395.1">
    <property type="nucleotide sequence ID" value="NZ_VYKL01000015.1"/>
</dbReference>
<feature type="region of interest" description="Disordered" evidence="1">
    <location>
        <begin position="1"/>
        <end position="43"/>
    </location>
</feature>
<name>A0A5J5HT25_9BACI</name>
<accession>A0A5J5HT25</accession>
<keyword evidence="3" id="KW-1185">Reference proteome</keyword>
<dbReference type="AlphaFoldDB" id="A0A5J5HT25"/>
<dbReference type="Pfam" id="PF14115">
    <property type="entry name" value="YuzL"/>
    <property type="match status" value="1"/>
</dbReference>
<evidence type="ECO:0000256" key="1">
    <source>
        <dbReference type="SAM" id="MobiDB-lite"/>
    </source>
</evidence>
<proteinExistence type="predicted"/>
<dbReference type="EMBL" id="VYKL01000015">
    <property type="protein sequence ID" value="KAA9025740.1"/>
    <property type="molecule type" value="Genomic_DNA"/>
</dbReference>
<evidence type="ECO:0000313" key="2">
    <source>
        <dbReference type="EMBL" id="KAA9025740.1"/>
    </source>
</evidence>
<dbReference type="InterPro" id="IPR025625">
    <property type="entry name" value="YuzL"/>
</dbReference>
<gene>
    <name evidence="2" type="ORF">F4V44_07570</name>
</gene>
<dbReference type="Proteomes" id="UP000326671">
    <property type="component" value="Unassembled WGS sequence"/>
</dbReference>
<organism evidence="2 3">
    <name type="scientific">Niallia endozanthoxylica</name>
    <dbReference type="NCBI Taxonomy" id="2036016"/>
    <lineage>
        <taxon>Bacteria</taxon>
        <taxon>Bacillati</taxon>
        <taxon>Bacillota</taxon>
        <taxon>Bacilli</taxon>
        <taxon>Bacillales</taxon>
        <taxon>Bacillaceae</taxon>
        <taxon>Niallia</taxon>
    </lineage>
</organism>
<reference evidence="2 3" key="1">
    <citation type="submission" date="2019-09" db="EMBL/GenBank/DDBJ databases">
        <title>Whole genome sequences of isolates from the Mars Exploration Rovers.</title>
        <authorList>
            <person name="Seuylemezian A."/>
            <person name="Vaishampayan P."/>
        </authorList>
    </citation>
    <scope>NUCLEOTIDE SEQUENCE [LARGE SCALE GENOMIC DNA]</scope>
    <source>
        <strain evidence="2 3">MER_TA_151</strain>
    </source>
</reference>
<sequence>MGKRKQDPSKTGLSSSRVEGQGTTTVETGMKEVSSARKKTKQL</sequence>
<evidence type="ECO:0000313" key="3">
    <source>
        <dbReference type="Proteomes" id="UP000326671"/>
    </source>
</evidence>